<protein>
    <submittedName>
        <fullName evidence="1">Uncharacterized protein</fullName>
    </submittedName>
</protein>
<evidence type="ECO:0000313" key="1">
    <source>
        <dbReference type="EMBL" id="KAG2404886.1"/>
    </source>
</evidence>
<gene>
    <name evidence="1" type="ORF">HKW66_Vig0245330</name>
</gene>
<reference evidence="1 2" key="1">
    <citation type="submission" date="2020-05" db="EMBL/GenBank/DDBJ databases">
        <title>Vigna angularis (adzuki bean) Var. LongXiaoDou No. 4 denovo assembly.</title>
        <authorList>
            <person name="Xiang H."/>
        </authorList>
    </citation>
    <scope>NUCLEOTIDE SEQUENCE [LARGE SCALE GENOMIC DNA]</scope>
    <source>
        <tissue evidence="1">Leaf</tissue>
    </source>
</reference>
<dbReference type="EMBL" id="JABFOF010000002">
    <property type="protein sequence ID" value="KAG2404886.1"/>
    <property type="molecule type" value="Genomic_DNA"/>
</dbReference>
<comment type="caution">
    <text evidence="1">The sequence shown here is derived from an EMBL/GenBank/DDBJ whole genome shotgun (WGS) entry which is preliminary data.</text>
</comment>
<sequence length="177" mass="20415">MLRYKAGLENSCATAEVSRLKFEGYGGITHSQHRRVTVVSFHHRDVVRTPAWSELNPRPPSRVASKEESSRNSYRPEIYNLERIEALVDVLNVGSQVASTGFVVVERRRKWWWLCRDGDAKPTSLNEFLEVEWQCDDNAFYGAAAEIEGMMMDSPRNHDWALFFDRRVLPPSCILKL</sequence>
<name>A0A8T0KYS5_PHAAN</name>
<organism evidence="1 2">
    <name type="scientific">Phaseolus angularis</name>
    <name type="common">Azuki bean</name>
    <name type="synonym">Vigna angularis</name>
    <dbReference type="NCBI Taxonomy" id="3914"/>
    <lineage>
        <taxon>Eukaryota</taxon>
        <taxon>Viridiplantae</taxon>
        <taxon>Streptophyta</taxon>
        <taxon>Embryophyta</taxon>
        <taxon>Tracheophyta</taxon>
        <taxon>Spermatophyta</taxon>
        <taxon>Magnoliopsida</taxon>
        <taxon>eudicotyledons</taxon>
        <taxon>Gunneridae</taxon>
        <taxon>Pentapetalae</taxon>
        <taxon>rosids</taxon>
        <taxon>fabids</taxon>
        <taxon>Fabales</taxon>
        <taxon>Fabaceae</taxon>
        <taxon>Papilionoideae</taxon>
        <taxon>50 kb inversion clade</taxon>
        <taxon>NPAAA clade</taxon>
        <taxon>indigoferoid/millettioid clade</taxon>
        <taxon>Phaseoleae</taxon>
        <taxon>Vigna</taxon>
    </lineage>
</organism>
<accession>A0A8T0KYS5</accession>
<dbReference type="AlphaFoldDB" id="A0A8T0KYS5"/>
<dbReference type="Proteomes" id="UP000743370">
    <property type="component" value="Unassembled WGS sequence"/>
</dbReference>
<proteinExistence type="predicted"/>
<evidence type="ECO:0000313" key="2">
    <source>
        <dbReference type="Proteomes" id="UP000743370"/>
    </source>
</evidence>